<keyword evidence="2" id="KW-1185">Reference proteome</keyword>
<dbReference type="AlphaFoldDB" id="A0A420Y8P6"/>
<dbReference type="SUPFAM" id="SSF51695">
    <property type="entry name" value="PLC-like phosphodiesterases"/>
    <property type="match status" value="1"/>
</dbReference>
<dbReference type="InterPro" id="IPR017946">
    <property type="entry name" value="PLC-like_Pdiesterase_TIM-brl"/>
</dbReference>
<dbReference type="GO" id="GO:0006629">
    <property type="term" value="P:lipid metabolic process"/>
    <property type="evidence" value="ECO:0007669"/>
    <property type="project" value="InterPro"/>
</dbReference>
<comment type="caution">
    <text evidence="1">The sequence shown here is derived from an EMBL/GenBank/DDBJ whole genome shotgun (WGS) entry which is preliminary data.</text>
</comment>
<dbReference type="GO" id="GO:0008081">
    <property type="term" value="F:phosphoric diester hydrolase activity"/>
    <property type="evidence" value="ECO:0007669"/>
    <property type="project" value="InterPro"/>
</dbReference>
<protein>
    <recommendedName>
        <fullName evidence="3">PLC-like phosphodiesterase</fullName>
    </recommendedName>
</protein>
<dbReference type="Pfam" id="PF26146">
    <property type="entry name" value="PI-PLC_X"/>
    <property type="match status" value="1"/>
</dbReference>
<dbReference type="STRING" id="177199.A0A420Y8P6"/>
<accession>A0A420Y8P6</accession>
<name>A0A420Y8P6_9PEZI</name>
<dbReference type="Gene3D" id="3.20.20.190">
    <property type="entry name" value="Phosphatidylinositol (PI) phosphodiesterase"/>
    <property type="match status" value="1"/>
</dbReference>
<gene>
    <name evidence="1" type="ORF">DL546_005759</name>
</gene>
<evidence type="ECO:0000313" key="1">
    <source>
        <dbReference type="EMBL" id="RKU44233.1"/>
    </source>
</evidence>
<dbReference type="PANTHER" id="PTHR13593">
    <property type="match status" value="1"/>
</dbReference>
<dbReference type="EMBL" id="QVQW01000033">
    <property type="protein sequence ID" value="RKU44233.1"/>
    <property type="molecule type" value="Genomic_DNA"/>
</dbReference>
<reference evidence="1 2" key="1">
    <citation type="submission" date="2018-08" db="EMBL/GenBank/DDBJ databases">
        <title>Draft genome of the lignicolous fungus Coniochaeta pulveracea.</title>
        <authorList>
            <person name="Borstlap C.J."/>
            <person name="De Witt R.N."/>
            <person name="Botha A."/>
            <person name="Volschenk H."/>
        </authorList>
    </citation>
    <scope>NUCLEOTIDE SEQUENCE [LARGE SCALE GENOMIC DNA]</scope>
    <source>
        <strain evidence="1 2">CAB683</strain>
    </source>
</reference>
<dbReference type="PANTHER" id="PTHR13593:SF80">
    <property type="entry name" value="PLC-LIKE PHOSPHODIESTERASE"/>
    <property type="match status" value="1"/>
</dbReference>
<dbReference type="OrthoDB" id="7984201at2759"/>
<proteinExistence type="predicted"/>
<evidence type="ECO:0000313" key="2">
    <source>
        <dbReference type="Proteomes" id="UP000275385"/>
    </source>
</evidence>
<evidence type="ECO:0008006" key="3">
    <source>
        <dbReference type="Google" id="ProtNLM"/>
    </source>
</evidence>
<dbReference type="InterPro" id="IPR051057">
    <property type="entry name" value="PI-PLC_domain"/>
</dbReference>
<dbReference type="Proteomes" id="UP000275385">
    <property type="component" value="Unassembled WGS sequence"/>
</dbReference>
<organism evidence="1 2">
    <name type="scientific">Coniochaeta pulveracea</name>
    <dbReference type="NCBI Taxonomy" id="177199"/>
    <lineage>
        <taxon>Eukaryota</taxon>
        <taxon>Fungi</taxon>
        <taxon>Dikarya</taxon>
        <taxon>Ascomycota</taxon>
        <taxon>Pezizomycotina</taxon>
        <taxon>Sordariomycetes</taxon>
        <taxon>Sordariomycetidae</taxon>
        <taxon>Coniochaetales</taxon>
        <taxon>Coniochaetaceae</taxon>
        <taxon>Coniochaeta</taxon>
    </lineage>
</organism>
<sequence length="328" mass="34716">MGAHNAPFLRDAASSFSIAGNQFHNATLALSAGIRLLQAQVHVHNDVLTLCHTACSLLSAGPLQNWLSSIKTWLDTHPNDVVTLVLVNSATASVDKFGEVFTASGISTYGYVPEKAIDVLAEAEGNGTTTVADWPSLREMIDANKRLVVFVTNISPTPDYPYLLDEFQHVFETAYEVTSPNDFACTIDRPSSVSGGNVSDAVGRGMLGCVNHFAYSSVTEGISVPDVGAIETVNGGWKGGNGTVSGEGGWKERGGLGWHMDLCVDGDWQGKRPNFVLVDFWDKGDVLEVGDRLNGVEGATVGRERVVDGEVESGTAGKGKLKLGGSAT</sequence>